<protein>
    <submittedName>
        <fullName evidence="1">Uncharacterized protein</fullName>
    </submittedName>
</protein>
<dbReference type="OrthoDB" id="2570975at2759"/>
<dbReference type="GeneID" id="18802556"/>
<reference evidence="2" key="1">
    <citation type="journal article" date="2012" name="Science">
        <title>The Paleozoic origin of enzymatic lignin decomposition reconstructed from 31 fungal genomes.</title>
        <authorList>
            <person name="Floudas D."/>
            <person name="Binder M."/>
            <person name="Riley R."/>
            <person name="Barry K."/>
            <person name="Blanchette R.A."/>
            <person name="Henrissat B."/>
            <person name="Martinez A.T."/>
            <person name="Otillar R."/>
            <person name="Spatafora J.W."/>
            <person name="Yadav J.S."/>
            <person name="Aerts A."/>
            <person name="Benoit I."/>
            <person name="Boyd A."/>
            <person name="Carlson A."/>
            <person name="Copeland A."/>
            <person name="Coutinho P.M."/>
            <person name="de Vries R.P."/>
            <person name="Ferreira P."/>
            <person name="Findley K."/>
            <person name="Foster B."/>
            <person name="Gaskell J."/>
            <person name="Glotzer D."/>
            <person name="Gorecki P."/>
            <person name="Heitman J."/>
            <person name="Hesse C."/>
            <person name="Hori C."/>
            <person name="Igarashi K."/>
            <person name="Jurgens J.A."/>
            <person name="Kallen N."/>
            <person name="Kersten P."/>
            <person name="Kohler A."/>
            <person name="Kuees U."/>
            <person name="Kumar T.K.A."/>
            <person name="Kuo A."/>
            <person name="LaButti K."/>
            <person name="Larrondo L.F."/>
            <person name="Lindquist E."/>
            <person name="Ling A."/>
            <person name="Lombard V."/>
            <person name="Lucas S."/>
            <person name="Lundell T."/>
            <person name="Martin R."/>
            <person name="McLaughlin D.J."/>
            <person name="Morgenstern I."/>
            <person name="Morin E."/>
            <person name="Murat C."/>
            <person name="Nagy L.G."/>
            <person name="Nolan M."/>
            <person name="Ohm R.A."/>
            <person name="Patyshakuliyeva A."/>
            <person name="Rokas A."/>
            <person name="Ruiz-Duenas F.J."/>
            <person name="Sabat G."/>
            <person name="Salamov A."/>
            <person name="Samejima M."/>
            <person name="Schmutz J."/>
            <person name="Slot J.C."/>
            <person name="St John F."/>
            <person name="Stenlid J."/>
            <person name="Sun H."/>
            <person name="Sun S."/>
            <person name="Syed K."/>
            <person name="Tsang A."/>
            <person name="Wiebenga A."/>
            <person name="Young D."/>
            <person name="Pisabarro A."/>
            <person name="Eastwood D.C."/>
            <person name="Martin F."/>
            <person name="Cullen D."/>
            <person name="Grigoriev I.V."/>
            <person name="Hibbett D.S."/>
        </authorList>
    </citation>
    <scope>NUCLEOTIDE SEQUENCE [LARGE SCALE GENOMIC DNA]</scope>
    <source>
        <strain evidence="2">FP-91666</strain>
    </source>
</reference>
<dbReference type="EMBL" id="JH687489">
    <property type="protein sequence ID" value="EIM78969.1"/>
    <property type="molecule type" value="Genomic_DNA"/>
</dbReference>
<keyword evidence="2" id="KW-1185">Reference proteome</keyword>
<proteinExistence type="predicted"/>
<gene>
    <name evidence="1" type="ORF">STEHIDRAFT_164145</name>
</gene>
<evidence type="ECO:0000313" key="2">
    <source>
        <dbReference type="Proteomes" id="UP000053927"/>
    </source>
</evidence>
<dbReference type="KEGG" id="shs:STEHIDRAFT_164145"/>
<sequence>MLLYLCGTTLEYNDPRCQPTPASPTTNLPLYIKKGVTLSKTQAHQQLPVIHLGVPHAESLPLVKAFLYTSDTSEHVSYMLPLVPRAGSSSSVTSTAVNPDMDFATKATAITEHLQPSFILQHIARVYSLYHNIVALGPSDERIWEYIDMCWENFSVTIARANGREIEIEFGYEE</sequence>
<organism evidence="1 2">
    <name type="scientific">Stereum hirsutum (strain FP-91666)</name>
    <name type="common">White-rot fungus</name>
    <dbReference type="NCBI Taxonomy" id="721885"/>
    <lineage>
        <taxon>Eukaryota</taxon>
        <taxon>Fungi</taxon>
        <taxon>Dikarya</taxon>
        <taxon>Basidiomycota</taxon>
        <taxon>Agaricomycotina</taxon>
        <taxon>Agaricomycetes</taxon>
        <taxon>Russulales</taxon>
        <taxon>Stereaceae</taxon>
        <taxon>Stereum</taxon>
    </lineage>
</organism>
<dbReference type="AlphaFoldDB" id="R7RVG0"/>
<dbReference type="Proteomes" id="UP000053927">
    <property type="component" value="Unassembled WGS sequence"/>
</dbReference>
<name>R7RVG0_STEHR</name>
<dbReference type="RefSeq" id="XP_007311932.1">
    <property type="nucleotide sequence ID" value="XM_007311870.1"/>
</dbReference>
<accession>R7RVG0</accession>
<evidence type="ECO:0000313" key="1">
    <source>
        <dbReference type="EMBL" id="EIM78969.1"/>
    </source>
</evidence>